<feature type="transmembrane region" description="Helical" evidence="9">
    <location>
        <begin position="293"/>
        <end position="315"/>
    </location>
</feature>
<dbReference type="EC" id="2.7.11.1" evidence="1"/>
<dbReference type="GO" id="GO:0005524">
    <property type="term" value="F:ATP binding"/>
    <property type="evidence" value="ECO:0007669"/>
    <property type="project" value="UniProtKB-UniRule"/>
</dbReference>
<evidence type="ECO:0000256" key="1">
    <source>
        <dbReference type="ARBA" id="ARBA00012513"/>
    </source>
</evidence>
<evidence type="ECO:0000256" key="9">
    <source>
        <dbReference type="SAM" id="Phobius"/>
    </source>
</evidence>
<dbReference type="PROSITE" id="PS00108">
    <property type="entry name" value="PROTEIN_KINASE_ST"/>
    <property type="match status" value="1"/>
</dbReference>
<dbReference type="EMBL" id="SGWQ01000008">
    <property type="protein sequence ID" value="RZS34746.1"/>
    <property type="molecule type" value="Genomic_DNA"/>
</dbReference>
<dbReference type="SUPFAM" id="SSF56112">
    <property type="entry name" value="Protein kinase-like (PK-like)"/>
    <property type="match status" value="1"/>
</dbReference>
<keyword evidence="5 11" id="KW-0418">Kinase</keyword>
<keyword evidence="9" id="KW-0472">Membrane</keyword>
<sequence length="512" mass="54157">MDDPRVIADRYEIVSELGRGGMGIVWLAEDRTIGRRVAIKELHVPPGVPPAERGVFEERVLREARTAGRLNDPAVVTVYDVLRTDGGMFIVMELVEAPTLDDEIKVEGPLPPSQVAAIGEQVLSALEAAHAAGVVHRDVKPSNVMLPSSHRAKLTDFGIAQAHDDPRITTSGILVGSPTYIAPERLHGEDAGPASDLWALGAVLYFAVEGRSPFERTSTAATMNAILNDTPVLTRAHGPLAEAIMGLLERDPRSRPTPDRVRALLSTVDSPVHQTGGTPVMTGPVPVRRKGNLVVWVTAAAVPLVAFLVTLVVVLTDGDKDASQSGPPPESAGVTTGAAKPTSAGRTSSAPTTSSGQSGEYDGDKRKFFAADPDMAVFAGDLQNRASGCRDARTGVVAMLDLKSAVRCQLKFSGETYAVSFVSGRDPSVCAQMRNYFPAGGATLAGSGTWSGGGRTGTWADFTLPPEMSGGVTSTTYWTSGDSVCALAEPESRKAMPIGELHDAWERHIRPR</sequence>
<reference evidence="11 12" key="1">
    <citation type="submission" date="2019-02" db="EMBL/GenBank/DDBJ databases">
        <title>Genomic Encyclopedia of Type Strains, Phase IV (KMG-IV): sequencing the most valuable type-strain genomes for metagenomic binning, comparative biology and taxonomic classification.</title>
        <authorList>
            <person name="Goeker M."/>
        </authorList>
    </citation>
    <scope>NUCLEOTIDE SEQUENCE [LARGE SCALE GENOMIC DNA]</scope>
    <source>
        <strain evidence="11 12">DSM 101727</strain>
    </source>
</reference>
<feature type="region of interest" description="Disordered" evidence="8">
    <location>
        <begin position="319"/>
        <end position="365"/>
    </location>
</feature>
<keyword evidence="4 7" id="KW-0547">Nucleotide-binding</keyword>
<dbReference type="CDD" id="cd14014">
    <property type="entry name" value="STKc_PknB_like"/>
    <property type="match status" value="1"/>
</dbReference>
<evidence type="ECO:0000256" key="7">
    <source>
        <dbReference type="PROSITE-ProRule" id="PRU10141"/>
    </source>
</evidence>
<dbReference type="GO" id="GO:0004674">
    <property type="term" value="F:protein serine/threonine kinase activity"/>
    <property type="evidence" value="ECO:0007669"/>
    <property type="project" value="UniProtKB-KW"/>
</dbReference>
<evidence type="ECO:0000256" key="2">
    <source>
        <dbReference type="ARBA" id="ARBA00022527"/>
    </source>
</evidence>
<keyword evidence="2" id="KW-0723">Serine/threonine-protein kinase</keyword>
<evidence type="ECO:0000256" key="3">
    <source>
        <dbReference type="ARBA" id="ARBA00022679"/>
    </source>
</evidence>
<evidence type="ECO:0000313" key="11">
    <source>
        <dbReference type="EMBL" id="RZS34746.1"/>
    </source>
</evidence>
<organism evidence="11 12">
    <name type="scientific">Herbihabitans rhizosphaerae</name>
    <dbReference type="NCBI Taxonomy" id="1872711"/>
    <lineage>
        <taxon>Bacteria</taxon>
        <taxon>Bacillati</taxon>
        <taxon>Actinomycetota</taxon>
        <taxon>Actinomycetes</taxon>
        <taxon>Pseudonocardiales</taxon>
        <taxon>Pseudonocardiaceae</taxon>
        <taxon>Herbihabitans</taxon>
    </lineage>
</organism>
<dbReference type="PANTHER" id="PTHR43289:SF6">
    <property type="entry name" value="SERINE_THREONINE-PROTEIN KINASE NEKL-3"/>
    <property type="match status" value="1"/>
</dbReference>
<dbReference type="PROSITE" id="PS00107">
    <property type="entry name" value="PROTEIN_KINASE_ATP"/>
    <property type="match status" value="1"/>
</dbReference>
<feature type="domain" description="Protein kinase" evidence="10">
    <location>
        <begin position="11"/>
        <end position="265"/>
    </location>
</feature>
<protein>
    <recommendedName>
        <fullName evidence="1">non-specific serine/threonine protein kinase</fullName>
        <ecNumber evidence="1">2.7.11.1</ecNumber>
    </recommendedName>
</protein>
<evidence type="ECO:0000256" key="4">
    <source>
        <dbReference type="ARBA" id="ARBA00022741"/>
    </source>
</evidence>
<dbReference type="PANTHER" id="PTHR43289">
    <property type="entry name" value="MITOGEN-ACTIVATED PROTEIN KINASE KINASE KINASE 20-RELATED"/>
    <property type="match status" value="1"/>
</dbReference>
<evidence type="ECO:0000256" key="5">
    <source>
        <dbReference type="ARBA" id="ARBA00022777"/>
    </source>
</evidence>
<keyword evidence="12" id="KW-1185">Reference proteome</keyword>
<evidence type="ECO:0000256" key="8">
    <source>
        <dbReference type="SAM" id="MobiDB-lite"/>
    </source>
</evidence>
<dbReference type="InterPro" id="IPR011009">
    <property type="entry name" value="Kinase-like_dom_sf"/>
</dbReference>
<dbReference type="PROSITE" id="PS50011">
    <property type="entry name" value="PROTEIN_KINASE_DOM"/>
    <property type="match status" value="1"/>
</dbReference>
<evidence type="ECO:0000313" key="12">
    <source>
        <dbReference type="Proteomes" id="UP000294257"/>
    </source>
</evidence>
<dbReference type="RefSeq" id="WP_242613582.1">
    <property type="nucleotide sequence ID" value="NZ_SGWQ01000008.1"/>
</dbReference>
<gene>
    <name evidence="11" type="ORF">EV193_10894</name>
</gene>
<feature type="binding site" evidence="7">
    <location>
        <position position="40"/>
    </location>
    <ligand>
        <name>ATP</name>
        <dbReference type="ChEBI" id="CHEBI:30616"/>
    </ligand>
</feature>
<dbReference type="AlphaFoldDB" id="A0A4Q7KLC6"/>
<keyword evidence="6 7" id="KW-0067">ATP-binding</keyword>
<dbReference type="Gene3D" id="3.30.200.20">
    <property type="entry name" value="Phosphorylase Kinase, domain 1"/>
    <property type="match status" value="1"/>
</dbReference>
<name>A0A4Q7KLC6_9PSEU</name>
<keyword evidence="3" id="KW-0808">Transferase</keyword>
<dbReference type="InterPro" id="IPR017441">
    <property type="entry name" value="Protein_kinase_ATP_BS"/>
</dbReference>
<keyword evidence="9" id="KW-1133">Transmembrane helix</keyword>
<dbReference type="InterPro" id="IPR000719">
    <property type="entry name" value="Prot_kinase_dom"/>
</dbReference>
<dbReference type="SMART" id="SM00220">
    <property type="entry name" value="S_TKc"/>
    <property type="match status" value="1"/>
</dbReference>
<dbReference type="InterPro" id="IPR008271">
    <property type="entry name" value="Ser/Thr_kinase_AS"/>
</dbReference>
<accession>A0A4Q7KLC6</accession>
<comment type="caution">
    <text evidence="11">The sequence shown here is derived from an EMBL/GenBank/DDBJ whole genome shotgun (WGS) entry which is preliminary data.</text>
</comment>
<evidence type="ECO:0000259" key="10">
    <source>
        <dbReference type="PROSITE" id="PS50011"/>
    </source>
</evidence>
<evidence type="ECO:0000256" key="6">
    <source>
        <dbReference type="ARBA" id="ARBA00022840"/>
    </source>
</evidence>
<proteinExistence type="predicted"/>
<feature type="compositionally biased region" description="Polar residues" evidence="8">
    <location>
        <begin position="344"/>
        <end position="358"/>
    </location>
</feature>
<keyword evidence="9" id="KW-0812">Transmembrane</keyword>
<dbReference type="Pfam" id="PF00069">
    <property type="entry name" value="Pkinase"/>
    <property type="match status" value="1"/>
</dbReference>
<dbReference type="Gene3D" id="1.10.510.10">
    <property type="entry name" value="Transferase(Phosphotransferase) domain 1"/>
    <property type="match status" value="1"/>
</dbReference>
<dbReference type="Proteomes" id="UP000294257">
    <property type="component" value="Unassembled WGS sequence"/>
</dbReference>